<dbReference type="OrthoDB" id="38343at2759"/>
<protein>
    <submittedName>
        <fullName evidence="1">Uncharacterized protein</fullName>
    </submittedName>
</protein>
<gene>
    <name evidence="1" type="ORF">SEMRO_103_G052600.1</name>
</gene>
<evidence type="ECO:0000313" key="1">
    <source>
        <dbReference type="EMBL" id="CAB9501257.1"/>
    </source>
</evidence>
<sequence>METSATGASKKKGKRIYSFLDARRIARGHGFASKEEFLEYCCPGAYQLPKNPDVVWADDWRGWDDFLGVPYQEFEEARSIARKQLSGVVKSKEEYLTLFEQKKLDDDNPAFRLPYRPDLYYKTGWTGWDDWLEPDEKASS</sequence>
<organism evidence="1 2">
    <name type="scientific">Seminavis robusta</name>
    <dbReference type="NCBI Taxonomy" id="568900"/>
    <lineage>
        <taxon>Eukaryota</taxon>
        <taxon>Sar</taxon>
        <taxon>Stramenopiles</taxon>
        <taxon>Ochrophyta</taxon>
        <taxon>Bacillariophyta</taxon>
        <taxon>Bacillariophyceae</taxon>
        <taxon>Bacillariophycidae</taxon>
        <taxon>Naviculales</taxon>
        <taxon>Naviculaceae</taxon>
        <taxon>Seminavis</taxon>
    </lineage>
</organism>
<dbReference type="Proteomes" id="UP001153069">
    <property type="component" value="Unassembled WGS sequence"/>
</dbReference>
<name>A0A9N8DDG7_9STRA</name>
<comment type="caution">
    <text evidence="1">The sequence shown here is derived from an EMBL/GenBank/DDBJ whole genome shotgun (WGS) entry which is preliminary data.</text>
</comment>
<accession>A0A9N8DDG7</accession>
<keyword evidence="2" id="KW-1185">Reference proteome</keyword>
<proteinExistence type="predicted"/>
<evidence type="ECO:0000313" key="2">
    <source>
        <dbReference type="Proteomes" id="UP001153069"/>
    </source>
</evidence>
<dbReference type="AlphaFoldDB" id="A0A9N8DDG7"/>
<dbReference type="EMBL" id="CAICTM010000102">
    <property type="protein sequence ID" value="CAB9501257.1"/>
    <property type="molecule type" value="Genomic_DNA"/>
</dbReference>
<reference evidence="1" key="1">
    <citation type="submission" date="2020-06" db="EMBL/GenBank/DDBJ databases">
        <authorList>
            <consortium name="Plant Systems Biology data submission"/>
        </authorList>
    </citation>
    <scope>NUCLEOTIDE SEQUENCE</scope>
    <source>
        <strain evidence="1">D6</strain>
    </source>
</reference>